<dbReference type="Proteomes" id="UP001500683">
    <property type="component" value="Unassembled WGS sequence"/>
</dbReference>
<evidence type="ECO:0000313" key="2">
    <source>
        <dbReference type="Proteomes" id="UP001500683"/>
    </source>
</evidence>
<gene>
    <name evidence="1" type="ORF">GCM10022214_53660</name>
</gene>
<dbReference type="EMBL" id="BAAAZG010000040">
    <property type="protein sequence ID" value="GAA4086760.1"/>
    <property type="molecule type" value="Genomic_DNA"/>
</dbReference>
<keyword evidence="2" id="KW-1185">Reference proteome</keyword>
<accession>A0ABP7WFQ1</accession>
<sequence length="67" mass="6899">MASVLEVGNAALQPGPWTRGRNVIALRAPAWGCARKGASVGRPALADRDLGLRIGPSVGWGDGYTLA</sequence>
<organism evidence="1 2">
    <name type="scientific">Actinomadura miaoliensis</name>
    <dbReference type="NCBI Taxonomy" id="430685"/>
    <lineage>
        <taxon>Bacteria</taxon>
        <taxon>Bacillati</taxon>
        <taxon>Actinomycetota</taxon>
        <taxon>Actinomycetes</taxon>
        <taxon>Streptosporangiales</taxon>
        <taxon>Thermomonosporaceae</taxon>
        <taxon>Actinomadura</taxon>
    </lineage>
</organism>
<comment type="caution">
    <text evidence="1">The sequence shown here is derived from an EMBL/GenBank/DDBJ whole genome shotgun (WGS) entry which is preliminary data.</text>
</comment>
<name>A0ABP7WFQ1_9ACTN</name>
<protein>
    <submittedName>
        <fullName evidence="1">Uncharacterized protein</fullName>
    </submittedName>
</protein>
<evidence type="ECO:0000313" key="1">
    <source>
        <dbReference type="EMBL" id="GAA4086760.1"/>
    </source>
</evidence>
<proteinExistence type="predicted"/>
<reference evidence="2" key="1">
    <citation type="journal article" date="2019" name="Int. J. Syst. Evol. Microbiol.">
        <title>The Global Catalogue of Microorganisms (GCM) 10K type strain sequencing project: providing services to taxonomists for standard genome sequencing and annotation.</title>
        <authorList>
            <consortium name="The Broad Institute Genomics Platform"/>
            <consortium name="The Broad Institute Genome Sequencing Center for Infectious Disease"/>
            <person name="Wu L."/>
            <person name="Ma J."/>
        </authorList>
    </citation>
    <scope>NUCLEOTIDE SEQUENCE [LARGE SCALE GENOMIC DNA]</scope>
    <source>
        <strain evidence="2">JCM 16702</strain>
    </source>
</reference>